<dbReference type="AlphaFoldDB" id="A0A7X1B996"/>
<comment type="similarity">
    <text evidence="2 5">Belongs to the glycosyl hydrolase 43 family.</text>
</comment>
<dbReference type="CDD" id="cd08983">
    <property type="entry name" value="GH43_Bt3655-like"/>
    <property type="match status" value="1"/>
</dbReference>
<evidence type="ECO:0000313" key="6">
    <source>
        <dbReference type="EMBL" id="MBC2608036.1"/>
    </source>
</evidence>
<gene>
    <name evidence="6" type="ORF">H5P27_18425</name>
</gene>
<dbReference type="SUPFAM" id="SSF75005">
    <property type="entry name" value="Arabinanase/levansucrase/invertase"/>
    <property type="match status" value="1"/>
</dbReference>
<dbReference type="Pfam" id="PF04616">
    <property type="entry name" value="Glyco_hydro_43"/>
    <property type="match status" value="1"/>
</dbReference>
<evidence type="ECO:0000256" key="2">
    <source>
        <dbReference type="ARBA" id="ARBA00009865"/>
    </source>
</evidence>
<dbReference type="InterPro" id="IPR006710">
    <property type="entry name" value="Glyco_hydro_43"/>
</dbReference>
<dbReference type="GO" id="GO:0004553">
    <property type="term" value="F:hydrolase activity, hydrolyzing O-glycosyl compounds"/>
    <property type="evidence" value="ECO:0007669"/>
    <property type="project" value="InterPro"/>
</dbReference>
<keyword evidence="4 5" id="KW-0326">Glycosidase</keyword>
<evidence type="ECO:0000256" key="4">
    <source>
        <dbReference type="ARBA" id="ARBA00023295"/>
    </source>
</evidence>
<evidence type="ECO:0000256" key="3">
    <source>
        <dbReference type="ARBA" id="ARBA00022801"/>
    </source>
</evidence>
<proteinExistence type="inferred from homology"/>
<sequence>MYAFAQDEQSVPEKAYLFPHFYWNGDSGMHLAWSRDGFTWELLKDGESFLHPEVGESKLIRDPSVTKGPDGTYHMVWTDSWGSKTIGYASTKDFVHWSEQKTIPVMTHEPDAQNSWAPEIYWDSSEQNFLILWSTTIPGTFPESALSNRRPTRNHRIYVTTTEDFENFTPTRLYYDGGFNVIDAILAEDGDDWLMFVKHEQLSPTTEKNIRLVRAKTSHGPFSAPSPAITGDYWSEGPSPFKIDDYWYVYFDKHMLNKYGAVRSKDLENWEDVSDLLHFPKDVRHGCFIEVDRSILEPLLAL</sequence>
<reference evidence="6 7" key="1">
    <citation type="submission" date="2020-07" db="EMBL/GenBank/DDBJ databases">
        <authorList>
            <person name="Feng X."/>
        </authorList>
    </citation>
    <scope>NUCLEOTIDE SEQUENCE [LARGE SCALE GENOMIC DNA]</scope>
    <source>
        <strain evidence="6 7">JCM23202</strain>
    </source>
</reference>
<dbReference type="InterPro" id="IPR050727">
    <property type="entry name" value="GH43_arabinanases"/>
</dbReference>
<dbReference type="PANTHER" id="PTHR43301">
    <property type="entry name" value="ARABINAN ENDO-1,5-ALPHA-L-ARABINOSIDASE"/>
    <property type="match status" value="1"/>
</dbReference>
<dbReference type="InterPro" id="IPR023296">
    <property type="entry name" value="Glyco_hydro_beta-prop_sf"/>
</dbReference>
<evidence type="ECO:0000256" key="5">
    <source>
        <dbReference type="RuleBase" id="RU361187"/>
    </source>
</evidence>
<accession>A0A7X1B996</accession>
<dbReference type="EMBL" id="JACHVC010000013">
    <property type="protein sequence ID" value="MBC2608036.1"/>
    <property type="molecule type" value="Genomic_DNA"/>
</dbReference>
<protein>
    <submittedName>
        <fullName evidence="6">Glycoside hydrolase family 43 protein</fullName>
    </submittedName>
</protein>
<evidence type="ECO:0000256" key="1">
    <source>
        <dbReference type="ARBA" id="ARBA00004834"/>
    </source>
</evidence>
<name>A0A7X1B996_9BACT</name>
<dbReference type="Proteomes" id="UP000526501">
    <property type="component" value="Unassembled WGS sequence"/>
</dbReference>
<organism evidence="6 7">
    <name type="scientific">Pelagicoccus albus</name>
    <dbReference type="NCBI Taxonomy" id="415222"/>
    <lineage>
        <taxon>Bacteria</taxon>
        <taxon>Pseudomonadati</taxon>
        <taxon>Verrucomicrobiota</taxon>
        <taxon>Opitutia</taxon>
        <taxon>Puniceicoccales</taxon>
        <taxon>Pelagicoccaceae</taxon>
        <taxon>Pelagicoccus</taxon>
    </lineage>
</organism>
<dbReference type="PANTHER" id="PTHR43301:SF3">
    <property type="entry name" value="ARABINAN ENDO-1,5-ALPHA-L-ARABINOSIDASE A-RELATED"/>
    <property type="match status" value="1"/>
</dbReference>
<dbReference type="GO" id="GO:0005975">
    <property type="term" value="P:carbohydrate metabolic process"/>
    <property type="evidence" value="ECO:0007669"/>
    <property type="project" value="InterPro"/>
</dbReference>
<dbReference type="Gene3D" id="2.115.10.20">
    <property type="entry name" value="Glycosyl hydrolase domain, family 43"/>
    <property type="match status" value="1"/>
</dbReference>
<comment type="caution">
    <text evidence="6">The sequence shown here is derived from an EMBL/GenBank/DDBJ whole genome shotgun (WGS) entry which is preliminary data.</text>
</comment>
<evidence type="ECO:0000313" key="7">
    <source>
        <dbReference type="Proteomes" id="UP000526501"/>
    </source>
</evidence>
<keyword evidence="3 5" id="KW-0378">Hydrolase</keyword>
<keyword evidence="7" id="KW-1185">Reference proteome</keyword>
<comment type="pathway">
    <text evidence="1">Glycan metabolism; L-arabinan degradation.</text>
</comment>